<comment type="caution">
    <text evidence="3">The sequence shown here is derived from an EMBL/GenBank/DDBJ whole genome shotgun (WGS) entry which is preliminary data.</text>
</comment>
<feature type="transmembrane region" description="Helical" evidence="2">
    <location>
        <begin position="141"/>
        <end position="159"/>
    </location>
</feature>
<feature type="transmembrane region" description="Helical" evidence="2">
    <location>
        <begin position="106"/>
        <end position="129"/>
    </location>
</feature>
<feature type="region of interest" description="Disordered" evidence="1">
    <location>
        <begin position="320"/>
        <end position="342"/>
    </location>
</feature>
<reference evidence="3 4" key="1">
    <citation type="journal article" date="2024" name="Science">
        <title>Giant polyketide synthase enzymes in the biosynthesis of giant marine polyether toxins.</title>
        <authorList>
            <person name="Fallon T.R."/>
            <person name="Shende V.V."/>
            <person name="Wierzbicki I.H."/>
            <person name="Pendleton A.L."/>
            <person name="Watervoot N.F."/>
            <person name="Auber R.P."/>
            <person name="Gonzalez D.J."/>
            <person name="Wisecaver J.H."/>
            <person name="Moore B.S."/>
        </authorList>
    </citation>
    <scope>NUCLEOTIDE SEQUENCE [LARGE SCALE GENOMIC DNA]</scope>
    <source>
        <strain evidence="3 4">12B1</strain>
    </source>
</reference>
<keyword evidence="2" id="KW-0812">Transmembrane</keyword>
<feature type="compositionally biased region" description="Basic and acidic residues" evidence="1">
    <location>
        <begin position="320"/>
        <end position="334"/>
    </location>
</feature>
<evidence type="ECO:0000313" key="3">
    <source>
        <dbReference type="EMBL" id="KAL1504964.1"/>
    </source>
</evidence>
<feature type="transmembrane region" description="Helical" evidence="2">
    <location>
        <begin position="66"/>
        <end position="94"/>
    </location>
</feature>
<protein>
    <recommendedName>
        <fullName evidence="5">Golgi apparatus membrane protein TVP38</fullName>
    </recommendedName>
</protein>
<evidence type="ECO:0008006" key="5">
    <source>
        <dbReference type="Google" id="ProtNLM"/>
    </source>
</evidence>
<proteinExistence type="predicted"/>
<dbReference type="Proteomes" id="UP001515480">
    <property type="component" value="Unassembled WGS sequence"/>
</dbReference>
<keyword evidence="2" id="KW-0472">Membrane</keyword>
<sequence>MGEAPPLPPTLSRVHAPPTPSAPHALHSSEHAAAERDRPPPPRASGTDSKLHRPSRARCARRAAQAAAAALVLALCALVLLRSAWAVVGAFHWAERRVHRDSRWHMLLAFAAMLPFSLGAPIPIVHQAWAVAIGCFFRWKAFPILLASLAVGVPLPFAIGRKLARGGDSSTMEARLRAVAPRAVAYLSPLRKAISDKPIRSSFLLMWAPLPTSFLPLLLGLVMAPEDLSLLHFVLGALPSKLLHFACDVLVGLEAGSLAAALDAHDDFPGMDDLDDLEGLASSRRRARRIAIGVMALAVLFMLVMLRTMHTALRDLKATHEGHEDEKEHKKWREASSYFSPV</sequence>
<dbReference type="EMBL" id="JBGBPQ010000019">
    <property type="protein sequence ID" value="KAL1504964.1"/>
    <property type="molecule type" value="Genomic_DNA"/>
</dbReference>
<evidence type="ECO:0000256" key="2">
    <source>
        <dbReference type="SAM" id="Phobius"/>
    </source>
</evidence>
<keyword evidence="4" id="KW-1185">Reference proteome</keyword>
<keyword evidence="2" id="KW-1133">Transmembrane helix</keyword>
<feature type="compositionally biased region" description="Basic and acidic residues" evidence="1">
    <location>
        <begin position="27"/>
        <end position="40"/>
    </location>
</feature>
<organism evidence="3 4">
    <name type="scientific">Prymnesium parvum</name>
    <name type="common">Toxic golden alga</name>
    <dbReference type="NCBI Taxonomy" id="97485"/>
    <lineage>
        <taxon>Eukaryota</taxon>
        <taxon>Haptista</taxon>
        <taxon>Haptophyta</taxon>
        <taxon>Prymnesiophyceae</taxon>
        <taxon>Prymnesiales</taxon>
        <taxon>Prymnesiaceae</taxon>
        <taxon>Prymnesium</taxon>
    </lineage>
</organism>
<name>A0AB34IT93_PRYPA</name>
<evidence type="ECO:0000313" key="4">
    <source>
        <dbReference type="Proteomes" id="UP001515480"/>
    </source>
</evidence>
<feature type="region of interest" description="Disordered" evidence="1">
    <location>
        <begin position="1"/>
        <end position="56"/>
    </location>
</feature>
<evidence type="ECO:0000256" key="1">
    <source>
        <dbReference type="SAM" id="MobiDB-lite"/>
    </source>
</evidence>
<accession>A0AB34IT93</accession>
<dbReference type="AlphaFoldDB" id="A0AB34IT93"/>
<feature type="transmembrane region" description="Helical" evidence="2">
    <location>
        <begin position="290"/>
        <end position="309"/>
    </location>
</feature>
<gene>
    <name evidence="3" type="ORF">AB1Y20_008731</name>
</gene>